<evidence type="ECO:0000256" key="2">
    <source>
        <dbReference type="SAM" id="MobiDB-lite"/>
    </source>
</evidence>
<gene>
    <name evidence="5" type="primary">LOC105907757</name>
</gene>
<feature type="compositionally biased region" description="Basic and acidic residues" evidence="2">
    <location>
        <begin position="630"/>
        <end position="650"/>
    </location>
</feature>
<evidence type="ECO:0000259" key="3">
    <source>
        <dbReference type="Pfam" id="PF26086"/>
    </source>
</evidence>
<protein>
    <submittedName>
        <fullName evidence="5">Protein Niban 1-like</fullName>
    </submittedName>
</protein>
<dbReference type="GeneID" id="105907757"/>
<dbReference type="InterPro" id="IPR059060">
    <property type="entry name" value="Niban_1/2/3_dom"/>
</dbReference>
<evidence type="ECO:0000256" key="1">
    <source>
        <dbReference type="ARBA" id="ARBA00010251"/>
    </source>
</evidence>
<accession>A0A6P8G2W5</accession>
<feature type="compositionally biased region" description="Basic and acidic residues" evidence="2">
    <location>
        <begin position="697"/>
        <end position="714"/>
    </location>
</feature>
<feature type="compositionally biased region" description="Basic and acidic residues" evidence="2">
    <location>
        <begin position="658"/>
        <end position="675"/>
    </location>
</feature>
<keyword evidence="4" id="KW-1185">Reference proteome</keyword>
<dbReference type="KEGG" id="char:105907757"/>
<dbReference type="PANTHER" id="PTHR14392:SF3">
    <property type="entry name" value="PROTEIN NIBAN 1"/>
    <property type="match status" value="1"/>
</dbReference>
<dbReference type="RefSeq" id="XP_031430141.1">
    <property type="nucleotide sequence ID" value="XM_031574281.2"/>
</dbReference>
<organism evidence="4 5">
    <name type="scientific">Clupea harengus</name>
    <name type="common">Atlantic herring</name>
    <dbReference type="NCBI Taxonomy" id="7950"/>
    <lineage>
        <taxon>Eukaryota</taxon>
        <taxon>Metazoa</taxon>
        <taxon>Chordata</taxon>
        <taxon>Craniata</taxon>
        <taxon>Vertebrata</taxon>
        <taxon>Euteleostomi</taxon>
        <taxon>Actinopterygii</taxon>
        <taxon>Neopterygii</taxon>
        <taxon>Teleostei</taxon>
        <taxon>Clupei</taxon>
        <taxon>Clupeiformes</taxon>
        <taxon>Clupeoidei</taxon>
        <taxon>Clupeidae</taxon>
        <taxon>Clupea</taxon>
    </lineage>
</organism>
<feature type="compositionally biased region" description="Gly residues" evidence="2">
    <location>
        <begin position="927"/>
        <end position="943"/>
    </location>
</feature>
<dbReference type="OrthoDB" id="9010513at2759"/>
<feature type="region of interest" description="Disordered" evidence="2">
    <location>
        <begin position="570"/>
        <end position="979"/>
    </location>
</feature>
<dbReference type="PANTHER" id="PTHR14392">
    <property type="entry name" value="NIBAN FAMILY MEMBER"/>
    <property type="match status" value="1"/>
</dbReference>
<feature type="compositionally biased region" description="Basic and acidic residues" evidence="2">
    <location>
        <begin position="722"/>
        <end position="762"/>
    </location>
</feature>
<proteinExistence type="inferred from homology"/>
<reference evidence="5" key="1">
    <citation type="submission" date="2025-08" db="UniProtKB">
        <authorList>
            <consortium name="RefSeq"/>
        </authorList>
    </citation>
    <scope>IDENTIFICATION</scope>
</reference>
<evidence type="ECO:0000313" key="5">
    <source>
        <dbReference type="RefSeq" id="XP_031430141.1"/>
    </source>
</evidence>
<feature type="compositionally biased region" description="Polar residues" evidence="2">
    <location>
        <begin position="584"/>
        <end position="604"/>
    </location>
</feature>
<feature type="compositionally biased region" description="Low complexity" evidence="2">
    <location>
        <begin position="852"/>
        <end position="862"/>
    </location>
</feature>
<dbReference type="CDD" id="cd23949">
    <property type="entry name" value="Niban-like"/>
    <property type="match status" value="1"/>
</dbReference>
<sequence>MGGSPSSQLDETTSNHIREQTEAELKGFSPHFRRQYCVALCSKLQQELEQHNTSPALLLKQREHAGVSEVLYEGGVLQCEDGKKWRDRWVVVRDYSLELHDNQEVWKKGTPARQKLVVVGGTVVTSREKYEALVHKVVPDLSNGQEDSAPELLPPTAFPVYLRLPYRRDVYLCCHDNKQRCHLLSILSHGIRHQNHDSMHKPTCETQAFLAATHFHRQEKGHYESWDMLVGDDTQVLTHLVMEGVVAVLQKEVLPQLKGKKAERRRAWLSLVEAAHTQVLAQVQEAVHSLKEECTASAQQQGVLLRSNIDQIASSRTFLETKLQAMASGRAQSVCAEHVTPYLSSVLEELLEPVNGGFHAVRQLCEERLERLCRDVHQGGTFQQVQQSLQQASRAELEESFQRLEVLHEKLQGLQGRFRFSNTTKLVQGAQIHMQQLIDNAMYTFESLLQSAVKDNPAQLGSVMEKAKLRVLKQYNYDSSTVRKRFFQEALVDVTLPVLRRHLGPTCRPELEKFEQYIFADCTDFINVENVYEDILMKTLTPEVNKVVTEAASQKKHNLLVDSSDLQSISQGSLSDSLMPPRSAPSSLSDSLTPPRSAPSSPSKQAGGPARSQQAELKPSPLAGSTGASEGHKDGIEGRKEGQEEEKQAKEQGQPLKQQEEQAKEPLKQQEEQAKEQGQPLKQQEEQAKEQGQPLKQQEEQAKEPLKQQEEQAKEQGQPLKPQEEQAKEQGEPLKQRQEEQAKEPGEPLKPQKEQAKERDSATQDASPPAAPKEEPSPEPQTGPQAPSSRVEPDRVTPGTSTVRTDRAIYLNPPAGVLAGSAVPRAEDDSTSPTLPHATPPGAVPRVDDDSTSPTHPHATPPGGSGDEAAAAVTPPSRVVEETGGEGGGGGAAVTPPARVVEETGGEGGGGGAAVTLPSRVVEETGGEGGGGGDPKGTGGQAAGGESTSSEPTAGGATAPPSCTSEGEEEEEEEEGLLDSVKAIRDLVVEVIEVEDFIRPCPGGRSA</sequence>
<feature type="compositionally biased region" description="Acidic residues" evidence="2">
    <location>
        <begin position="966"/>
        <end position="977"/>
    </location>
</feature>
<evidence type="ECO:0000313" key="4">
    <source>
        <dbReference type="Proteomes" id="UP000515152"/>
    </source>
</evidence>
<feature type="domain" description="Niban 1/2/3" evidence="3">
    <location>
        <begin position="334"/>
        <end position="497"/>
    </location>
</feature>
<comment type="similarity">
    <text evidence="1">Belongs to the Niban family.</text>
</comment>
<name>A0A6P8G2W5_CLUHA</name>
<dbReference type="Pfam" id="PF26086">
    <property type="entry name" value="Niban2"/>
    <property type="match status" value="1"/>
</dbReference>
<dbReference type="Proteomes" id="UP000515152">
    <property type="component" value="Chromosome 10"/>
</dbReference>
<dbReference type="Pfam" id="PF26089">
    <property type="entry name" value="PH_Niban2"/>
    <property type="match status" value="1"/>
</dbReference>
<dbReference type="InterPro" id="IPR026088">
    <property type="entry name" value="Niban-like"/>
</dbReference>
<dbReference type="AlphaFoldDB" id="A0A6P8G2W5"/>